<reference evidence="10 12" key="1">
    <citation type="journal article" date="2016" name="PLoS ONE">
        <title>Sequence Assembly of Yarrowia lipolytica Strain W29/CLIB89 Shows Transposable Element Diversity.</title>
        <authorList>
            <person name="Magnan C."/>
            <person name="Yu J."/>
            <person name="Chang I."/>
            <person name="Jahn E."/>
            <person name="Kanomata Y."/>
            <person name="Wu J."/>
            <person name="Zeller M."/>
            <person name="Oakes M."/>
            <person name="Baldi P."/>
            <person name="Sandmeyer S."/>
        </authorList>
    </citation>
    <scope>NUCLEOTIDE SEQUENCE [LARGE SCALE GENOMIC DNA]</scope>
    <source>
        <strain evidence="10">CLIB89</strain>
        <strain evidence="12">CLIB89(W29)</strain>
    </source>
</reference>
<dbReference type="FunFam" id="3.40.50.200:FF:000007">
    <property type="entry name" value="Subtilisin-like serine protease"/>
    <property type="match status" value="1"/>
</dbReference>
<dbReference type="OMA" id="WTAFRRD"/>
<dbReference type="AlphaFoldDB" id="A0A1D8NCZ9"/>
<dbReference type="eggNOG" id="KOG1153">
    <property type="taxonomic scope" value="Eukaryota"/>
</dbReference>
<feature type="active site" description="Charge relay system" evidence="5">
    <location>
        <position position="201"/>
    </location>
</feature>
<dbReference type="PROSITE" id="PS00138">
    <property type="entry name" value="SUBTILASE_SER"/>
    <property type="match status" value="1"/>
</dbReference>
<evidence type="ECO:0000259" key="8">
    <source>
        <dbReference type="Pfam" id="PF00082"/>
    </source>
</evidence>
<name>A0A1D8NCZ9_YARLL</name>
<dbReference type="InterPro" id="IPR050131">
    <property type="entry name" value="Peptidase_S8_subtilisin-like"/>
</dbReference>
<dbReference type="EMBL" id="CP017556">
    <property type="protein sequence ID" value="AOW03509.1"/>
    <property type="molecule type" value="Genomic_DNA"/>
</dbReference>
<dbReference type="GO" id="GO:0006508">
    <property type="term" value="P:proteolysis"/>
    <property type="evidence" value="ECO:0007669"/>
    <property type="project" value="UniProtKB-KW"/>
</dbReference>
<evidence type="ECO:0000256" key="5">
    <source>
        <dbReference type="PROSITE-ProRule" id="PRU01240"/>
    </source>
</evidence>
<dbReference type="VEuPathDB" id="FungiDB:YALI1_D03805g"/>
<feature type="signal peptide" evidence="7">
    <location>
        <begin position="1"/>
        <end position="15"/>
    </location>
</feature>
<dbReference type="InterPro" id="IPR000209">
    <property type="entry name" value="Peptidase_S8/S53_dom"/>
</dbReference>
<dbReference type="SUPFAM" id="SSF52743">
    <property type="entry name" value="Subtilisin-like"/>
    <property type="match status" value="1"/>
</dbReference>
<dbReference type="PROSITE" id="PS00137">
    <property type="entry name" value="SUBTILASE_HIS"/>
    <property type="match status" value="1"/>
</dbReference>
<protein>
    <submittedName>
        <fullName evidence="11">Peptidase S8/S53 domain-containing protein</fullName>
    </submittedName>
</protein>
<keyword evidence="7" id="KW-0732">Signal</keyword>
<evidence type="ECO:0000256" key="1">
    <source>
        <dbReference type="ARBA" id="ARBA00011073"/>
    </source>
</evidence>
<organism evidence="10 12">
    <name type="scientific">Yarrowia lipolytica</name>
    <name type="common">Candida lipolytica</name>
    <dbReference type="NCBI Taxonomy" id="4952"/>
    <lineage>
        <taxon>Eukaryota</taxon>
        <taxon>Fungi</taxon>
        <taxon>Dikarya</taxon>
        <taxon>Ascomycota</taxon>
        <taxon>Saccharomycotina</taxon>
        <taxon>Dipodascomycetes</taxon>
        <taxon>Dipodascales</taxon>
        <taxon>Dipodascales incertae sedis</taxon>
        <taxon>Yarrowia</taxon>
    </lineage>
</organism>
<dbReference type="GO" id="GO:0004252">
    <property type="term" value="F:serine-type endopeptidase activity"/>
    <property type="evidence" value="ECO:0007669"/>
    <property type="project" value="UniProtKB-UniRule"/>
</dbReference>
<dbReference type="Pfam" id="PF00082">
    <property type="entry name" value="Peptidase_S8"/>
    <property type="match status" value="1"/>
</dbReference>
<dbReference type="InterPro" id="IPR022398">
    <property type="entry name" value="Peptidase_S8_His-AS"/>
</dbReference>
<dbReference type="InterPro" id="IPR010259">
    <property type="entry name" value="S8pro/Inhibitor_I9"/>
</dbReference>
<keyword evidence="2 5" id="KW-0645">Protease</keyword>
<feature type="domain" description="Peptidase S8/S53" evidence="8">
    <location>
        <begin position="199"/>
        <end position="431"/>
    </location>
</feature>
<dbReference type="GeneID" id="2910551"/>
<accession>A0A1D8NCZ9</accession>
<evidence type="ECO:0000313" key="11">
    <source>
        <dbReference type="EMBL" id="RDW25880.1"/>
    </source>
</evidence>
<dbReference type="EMBL" id="KZ858991">
    <property type="protein sequence ID" value="RDW25880.1"/>
    <property type="molecule type" value="Genomic_DNA"/>
</dbReference>
<evidence type="ECO:0000313" key="13">
    <source>
        <dbReference type="Proteomes" id="UP000256601"/>
    </source>
</evidence>
<evidence type="ECO:0000256" key="6">
    <source>
        <dbReference type="RuleBase" id="RU003355"/>
    </source>
</evidence>
<reference evidence="11 13" key="2">
    <citation type="submission" date="2018-07" db="EMBL/GenBank/DDBJ databases">
        <title>Draft Genome Assemblies for Five Robust Yarrowia lipolytica Strains Exhibiting High Lipid Production and Pentose Sugar Utilization and Sugar Alcohol Secretion from Undetoxified Lignocellulosic Biomass Hydrolysates.</title>
        <authorList>
            <consortium name="DOE Joint Genome Institute"/>
            <person name="Walker C."/>
            <person name="Ryu S."/>
            <person name="Na H."/>
            <person name="Zane M."/>
            <person name="LaButti K."/>
            <person name="Lipzen A."/>
            <person name="Haridas S."/>
            <person name="Barry K."/>
            <person name="Grigoriev I.V."/>
            <person name="Quarterman J."/>
            <person name="Slininger P."/>
            <person name="Dien B."/>
            <person name="Trinh C.T."/>
        </authorList>
    </citation>
    <scope>NUCLEOTIDE SEQUENCE [LARGE SCALE GENOMIC DNA]</scope>
    <source>
        <strain evidence="11 13">YB392</strain>
    </source>
</reference>
<dbReference type="KEGG" id="yli:2910551"/>
<evidence type="ECO:0000256" key="7">
    <source>
        <dbReference type="SAM" id="SignalP"/>
    </source>
</evidence>
<dbReference type="CDD" id="cd04077">
    <property type="entry name" value="Peptidases_S8_PCSK9_ProteinaseK_like"/>
    <property type="match status" value="1"/>
</dbReference>
<evidence type="ECO:0000313" key="10">
    <source>
        <dbReference type="EMBL" id="AOW03509.1"/>
    </source>
</evidence>
<evidence type="ECO:0000313" key="12">
    <source>
        <dbReference type="Proteomes" id="UP000182444"/>
    </source>
</evidence>
<feature type="active site" description="Charge relay system" evidence="5">
    <location>
        <position position="232"/>
    </location>
</feature>
<dbReference type="PRINTS" id="PR00723">
    <property type="entry name" value="SUBTILISIN"/>
</dbReference>
<evidence type="ECO:0000256" key="3">
    <source>
        <dbReference type="ARBA" id="ARBA00022801"/>
    </source>
</evidence>
<evidence type="ECO:0000256" key="4">
    <source>
        <dbReference type="ARBA" id="ARBA00022825"/>
    </source>
</evidence>
<evidence type="ECO:0000256" key="2">
    <source>
        <dbReference type="ARBA" id="ARBA00022670"/>
    </source>
</evidence>
<dbReference type="Proteomes" id="UP000182444">
    <property type="component" value="Chromosome 1D"/>
</dbReference>
<sequence length="450" mass="47376">MKLATSLTLFTAVLAAPLAAPAPDVAPAVAEGSASAAYSAILSVVSKQSSKFSALQKRELDEEDRYIVVFDSEASVEQIAAEIAKLDALVDQESSNGITSALDLSAYNDGSGFLGFVGKFNSTIVNQLNQSPILTVEQDTYVPEPKFFAEPVLDKRAIETDENPPNWGLGRISHKQFQGEGNETYVRETTAKHSTVAYVVDSGVRITHEMFQGRAVWGANLLDDIDEDLKGHGSHVAGTLGGKDYGVDVNTKIVAVKVFGANGGGPQSVVNAGFTWALNDFIKNRNTVPRGVLNYSGGGSVLASQDVILARAVKEGLVVVTSAGNDAKDACTDGPANNGAKTHGFITVASLNEHNVNAYDSNWGTCVDVWAPGSKIPSASHKSDTGIVIMRGTSMASPHVAGLATYYMSISDKTLSPGEVEDLITKSNTDVLTFDLKGSPNAVAYNGNGQ</sequence>
<feature type="chain" id="PRO_5036017820" evidence="7">
    <location>
        <begin position="16"/>
        <end position="450"/>
    </location>
</feature>
<proteinExistence type="inferred from homology"/>
<evidence type="ECO:0000259" key="9">
    <source>
        <dbReference type="Pfam" id="PF05922"/>
    </source>
</evidence>
<dbReference type="VEuPathDB" id="FungiDB:YALI0_D02981g"/>
<dbReference type="Pfam" id="PF05922">
    <property type="entry name" value="Inhibitor_I9"/>
    <property type="match status" value="1"/>
</dbReference>
<dbReference type="PROSITE" id="PS51892">
    <property type="entry name" value="SUBTILASE"/>
    <property type="match status" value="1"/>
</dbReference>
<dbReference type="PANTHER" id="PTHR43806:SF11">
    <property type="entry name" value="CEREVISIN-RELATED"/>
    <property type="match status" value="1"/>
</dbReference>
<dbReference type="InterPro" id="IPR023828">
    <property type="entry name" value="Peptidase_S8_Ser-AS"/>
</dbReference>
<keyword evidence="4 5" id="KW-0720">Serine protease</keyword>
<dbReference type="PROSITE" id="PS00136">
    <property type="entry name" value="SUBTILASE_ASP"/>
    <property type="match status" value="1"/>
</dbReference>
<comment type="similarity">
    <text evidence="1 5 6">Belongs to the peptidase S8 family.</text>
</comment>
<dbReference type="InterPro" id="IPR023827">
    <property type="entry name" value="Peptidase_S8_Asp-AS"/>
</dbReference>
<dbReference type="PANTHER" id="PTHR43806">
    <property type="entry name" value="PEPTIDASE S8"/>
    <property type="match status" value="1"/>
</dbReference>
<feature type="domain" description="Inhibitor I9" evidence="9">
    <location>
        <begin position="65"/>
        <end position="142"/>
    </location>
</feature>
<dbReference type="InterPro" id="IPR015500">
    <property type="entry name" value="Peptidase_S8_subtilisin-rel"/>
</dbReference>
<dbReference type="InterPro" id="IPR034193">
    <property type="entry name" value="PCSK9_ProteinaseK-like"/>
</dbReference>
<dbReference type="Gene3D" id="3.40.50.200">
    <property type="entry name" value="Peptidase S8/S53 domain"/>
    <property type="match status" value="1"/>
</dbReference>
<dbReference type="Proteomes" id="UP000256601">
    <property type="component" value="Unassembled WGS sequence"/>
</dbReference>
<feature type="active site" description="Charge relay system" evidence="5">
    <location>
        <position position="394"/>
    </location>
</feature>
<keyword evidence="3 5" id="KW-0378">Hydrolase</keyword>
<gene>
    <name evidence="11" type="ORF">B0I71DRAFT_36755</name>
    <name evidence="10" type="ORF">YALI1_D03805g</name>
</gene>
<dbReference type="InterPro" id="IPR036852">
    <property type="entry name" value="Peptidase_S8/S53_dom_sf"/>
</dbReference>